<sequence>MTLTNLLQLFENKIVYFLNHTFLTNVERNYIKPNFKDYHYHKVNSMFQTMQQIEKQKGETVKLSPVLKPTWQIYEYYCLFKVVDIFKQLGHTLTSGLKENIINYYFEDSIPEGSKFILENDENVIHVWYDHYHANSAKESKDRGEYFYTPLAKKKPDLKVDFFKKKEGSLWHNGTVILDAKFSKFKDIYNSSYNNSISEQLVSYFSFFYIGEGNYSGGRPCVVRMLCLYAGDHSNPVITEKEPITYLRLFPTMQEDERVAVGERELLQIFQNILN</sequence>
<dbReference type="EMBL" id="LQXD01000155">
    <property type="protein sequence ID" value="OIJ09245.1"/>
    <property type="molecule type" value="Genomic_DNA"/>
</dbReference>
<name>A0A1S2LCH1_9BACI</name>
<dbReference type="OrthoDB" id="2444042at2"/>
<evidence type="ECO:0000313" key="1">
    <source>
        <dbReference type="EMBL" id="OIJ09245.1"/>
    </source>
</evidence>
<gene>
    <name evidence="2" type="ORF">AWH56_17155</name>
    <name evidence="1" type="ORF">AWH56_17815</name>
</gene>
<comment type="caution">
    <text evidence="2">The sequence shown here is derived from an EMBL/GenBank/DDBJ whole genome shotgun (WGS) entry which is preliminary data.</text>
</comment>
<dbReference type="Pfam" id="PF04411">
    <property type="entry name" value="PDDEXK_7"/>
    <property type="match status" value="1"/>
</dbReference>
<reference evidence="2" key="1">
    <citation type="submission" date="2016-10" db="EMBL/GenBank/DDBJ databases">
        <title>Draft genome sequences of four alkaliphilic bacteria belonging to the Anaerobacillus genus.</title>
        <authorList>
            <person name="Bassil N.M."/>
            <person name="Lloyd J.R."/>
        </authorList>
    </citation>
    <scope>NUCLEOTIDE SEQUENCE [LARGE SCALE GENOMIC DNA]</scope>
    <source>
        <strain evidence="2">NB2006</strain>
    </source>
</reference>
<proteinExistence type="predicted"/>
<protein>
    <submittedName>
        <fullName evidence="2">Uncharacterized protein</fullName>
    </submittedName>
</protein>
<dbReference type="InterPro" id="IPR007505">
    <property type="entry name" value="PDDEXK_7"/>
</dbReference>
<organism evidence="2">
    <name type="scientific">Anaerobacillus isosaccharinicus</name>
    <dbReference type="NCBI Taxonomy" id="1532552"/>
    <lineage>
        <taxon>Bacteria</taxon>
        <taxon>Bacillati</taxon>
        <taxon>Bacillota</taxon>
        <taxon>Bacilli</taxon>
        <taxon>Bacillales</taxon>
        <taxon>Bacillaceae</taxon>
        <taxon>Anaerobacillus</taxon>
    </lineage>
</organism>
<accession>A0A1S2LCH1</accession>
<dbReference type="AlphaFoldDB" id="A0A1S2LCH1"/>
<dbReference type="EMBL" id="LQXD01000149">
    <property type="protein sequence ID" value="OIJ10024.1"/>
    <property type="molecule type" value="Genomic_DNA"/>
</dbReference>
<evidence type="ECO:0000313" key="2">
    <source>
        <dbReference type="EMBL" id="OIJ10024.1"/>
    </source>
</evidence>